<proteinExistence type="predicted"/>
<accession>A0A090QS71</accession>
<name>A0A090QS71_9GAMM</name>
<dbReference type="EMBL" id="BBMN01000009">
    <property type="protein sequence ID" value="GAL05980.1"/>
    <property type="molecule type" value="Genomic_DNA"/>
</dbReference>
<sequence>MTMRQSVYLRLAVFFVQLDLQREDTHWRQQHRRVQVHLPHLSAHLLNDIGIDRDSRIASDRLSTPASRKVRHLRRLHRPRLLT</sequence>
<organism evidence="1 2">
    <name type="scientific">Photobacterium aphoticum</name>
    <dbReference type="NCBI Taxonomy" id="754436"/>
    <lineage>
        <taxon>Bacteria</taxon>
        <taxon>Pseudomonadati</taxon>
        <taxon>Pseudomonadota</taxon>
        <taxon>Gammaproteobacteria</taxon>
        <taxon>Vibrionales</taxon>
        <taxon>Vibrionaceae</taxon>
        <taxon>Photobacterium</taxon>
    </lineage>
</organism>
<dbReference type="AlphaFoldDB" id="A0A090QS71"/>
<protein>
    <recommendedName>
        <fullName evidence="3">DUF1127 domain-containing protein</fullName>
    </recommendedName>
</protein>
<evidence type="ECO:0000313" key="1">
    <source>
        <dbReference type="EMBL" id="GAL05980.1"/>
    </source>
</evidence>
<dbReference type="eggNOG" id="ENOG50339U6">
    <property type="taxonomic scope" value="Bacteria"/>
</dbReference>
<dbReference type="Proteomes" id="UP000029227">
    <property type="component" value="Unassembled WGS sequence"/>
</dbReference>
<evidence type="ECO:0008006" key="3">
    <source>
        <dbReference type="Google" id="ProtNLM"/>
    </source>
</evidence>
<evidence type="ECO:0000313" key="2">
    <source>
        <dbReference type="Proteomes" id="UP000029227"/>
    </source>
</evidence>
<dbReference type="STRING" id="754436.JCM19237_1620"/>
<gene>
    <name evidence="1" type="ORF">JCM19237_1620</name>
</gene>
<reference evidence="1 2" key="1">
    <citation type="journal article" date="2014" name="Genome Announc.">
        <title>Draft Genome Sequences of Two Vibrionaceae Species, Vibrio ponticus C121 and Photobacterium aphoticum C119, Isolated as Coral Reef Microbiota.</title>
        <authorList>
            <person name="Al-saari N."/>
            <person name="Meirelles P.M."/>
            <person name="Mino S."/>
            <person name="Suda W."/>
            <person name="Oshima K."/>
            <person name="Hattori M."/>
            <person name="Ohkuma M."/>
            <person name="Thompson F.L."/>
            <person name="Gomez-Gil B."/>
            <person name="Sawabe T."/>
            <person name="Sawabe T."/>
        </authorList>
    </citation>
    <scope>NUCLEOTIDE SEQUENCE [LARGE SCALE GENOMIC DNA]</scope>
    <source>
        <strain evidence="1 2">JCM 19237</strain>
    </source>
</reference>
<comment type="caution">
    <text evidence="1">The sequence shown here is derived from an EMBL/GenBank/DDBJ whole genome shotgun (WGS) entry which is preliminary data.</text>
</comment>